<feature type="compositionally biased region" description="Basic residues" evidence="1">
    <location>
        <begin position="105"/>
        <end position="114"/>
    </location>
</feature>
<reference evidence="3" key="1">
    <citation type="submission" date="2016-03" db="EMBL/GenBank/DDBJ databases">
        <authorList>
            <person name="Ploux O."/>
        </authorList>
    </citation>
    <scope>NUCLEOTIDE SEQUENCE [LARGE SCALE GENOMIC DNA]</scope>
    <source>
        <strain evidence="3">UK7</strain>
    </source>
</reference>
<organism evidence="2 3">
    <name type="scientific">Rhynchosporium graminicola</name>
    <dbReference type="NCBI Taxonomy" id="2792576"/>
    <lineage>
        <taxon>Eukaryota</taxon>
        <taxon>Fungi</taxon>
        <taxon>Dikarya</taxon>
        <taxon>Ascomycota</taxon>
        <taxon>Pezizomycotina</taxon>
        <taxon>Leotiomycetes</taxon>
        <taxon>Helotiales</taxon>
        <taxon>Ploettnerulaceae</taxon>
        <taxon>Rhynchosporium</taxon>
    </lineage>
</organism>
<gene>
    <name evidence="2" type="ORF">RCO7_05619</name>
</gene>
<keyword evidence="3" id="KW-1185">Reference proteome</keyword>
<dbReference type="AlphaFoldDB" id="A0A1E1L326"/>
<sequence>MSKLAFTIMLPHDKTDGKRTPGFFISTSNMTYLSMKGKDWRGSRIGNVNSKSGWKNRLEYAVTASKGATKISLIMNTSVILPPITWTVPIFGEDAPKNKDISKDPKKKSSRRGRSSSCSLSNSSRNSHSRRESREKGRSRRDESPERPPPRLKEAKPVKVHQFQERDHRHRHSRERRRRRPHVDPGYIDGVDVS</sequence>
<accession>A0A1E1L326</accession>
<feature type="compositionally biased region" description="Basic and acidic residues" evidence="1">
    <location>
        <begin position="94"/>
        <end position="104"/>
    </location>
</feature>
<dbReference type="Proteomes" id="UP000178129">
    <property type="component" value="Unassembled WGS sequence"/>
</dbReference>
<feature type="compositionally biased region" description="Basic and acidic residues" evidence="1">
    <location>
        <begin position="129"/>
        <end position="167"/>
    </location>
</feature>
<feature type="region of interest" description="Disordered" evidence="1">
    <location>
        <begin position="92"/>
        <end position="194"/>
    </location>
</feature>
<feature type="compositionally biased region" description="Low complexity" evidence="1">
    <location>
        <begin position="115"/>
        <end position="126"/>
    </location>
</feature>
<dbReference type="InParanoid" id="A0A1E1L326"/>
<name>A0A1E1L326_9HELO</name>
<evidence type="ECO:0000313" key="2">
    <source>
        <dbReference type="EMBL" id="CZT03978.1"/>
    </source>
</evidence>
<comment type="caution">
    <text evidence="2">The sequence shown here is derived from an EMBL/GenBank/DDBJ whole genome shotgun (WGS) entry which is preliminary data.</text>
</comment>
<dbReference type="EMBL" id="FJUW01000030">
    <property type="protein sequence ID" value="CZT03978.1"/>
    <property type="molecule type" value="Genomic_DNA"/>
</dbReference>
<evidence type="ECO:0000256" key="1">
    <source>
        <dbReference type="SAM" id="MobiDB-lite"/>
    </source>
</evidence>
<feature type="compositionally biased region" description="Basic residues" evidence="1">
    <location>
        <begin position="168"/>
        <end position="181"/>
    </location>
</feature>
<evidence type="ECO:0000313" key="3">
    <source>
        <dbReference type="Proteomes" id="UP000178129"/>
    </source>
</evidence>
<protein>
    <submittedName>
        <fullName evidence="2">Uncharacterized protein</fullName>
    </submittedName>
</protein>
<proteinExistence type="predicted"/>